<dbReference type="PANTHER" id="PTHR37610">
    <property type="entry name" value="CCHC-TYPE DOMAIN-CONTAINING PROTEIN"/>
    <property type="match status" value="1"/>
</dbReference>
<protein>
    <submittedName>
        <fullName evidence="1">UBN2_3 domain-containing protein</fullName>
    </submittedName>
</protein>
<dbReference type="Proteomes" id="UP000187406">
    <property type="component" value="Unassembled WGS sequence"/>
</dbReference>
<feature type="non-terminal residue" evidence="1">
    <location>
        <position position="229"/>
    </location>
</feature>
<dbReference type="Pfam" id="PF14223">
    <property type="entry name" value="Retrotran_gag_2"/>
    <property type="match status" value="1"/>
</dbReference>
<dbReference type="InParanoid" id="A0A1Q3AVS9"/>
<dbReference type="PANTHER" id="PTHR37610:SF40">
    <property type="entry name" value="OS01G0909600 PROTEIN"/>
    <property type="match status" value="1"/>
</dbReference>
<dbReference type="AlphaFoldDB" id="A0A1Q3AVS9"/>
<gene>
    <name evidence="1" type="ORF">CFOL_v3_03368</name>
</gene>
<name>A0A1Q3AVS9_CEPFO</name>
<keyword evidence="2" id="KW-1185">Reference proteome</keyword>
<dbReference type="OrthoDB" id="1102971at2759"/>
<accession>A0A1Q3AVS9</accession>
<reference evidence="2" key="1">
    <citation type="submission" date="2016-04" db="EMBL/GenBank/DDBJ databases">
        <title>Cephalotus genome sequencing.</title>
        <authorList>
            <person name="Fukushima K."/>
            <person name="Hasebe M."/>
            <person name="Fang X."/>
        </authorList>
    </citation>
    <scope>NUCLEOTIDE SEQUENCE [LARGE SCALE GENOMIC DNA]</scope>
    <source>
        <strain evidence="2">cv. St1</strain>
    </source>
</reference>
<dbReference type="EMBL" id="BDDD01000126">
    <property type="protein sequence ID" value="GAV59837.1"/>
    <property type="molecule type" value="Genomic_DNA"/>
</dbReference>
<evidence type="ECO:0000313" key="1">
    <source>
        <dbReference type="EMBL" id="GAV59837.1"/>
    </source>
</evidence>
<feature type="non-terminal residue" evidence="1">
    <location>
        <position position="1"/>
    </location>
</feature>
<organism evidence="1 2">
    <name type="scientific">Cephalotus follicularis</name>
    <name type="common">Albany pitcher plant</name>
    <dbReference type="NCBI Taxonomy" id="3775"/>
    <lineage>
        <taxon>Eukaryota</taxon>
        <taxon>Viridiplantae</taxon>
        <taxon>Streptophyta</taxon>
        <taxon>Embryophyta</taxon>
        <taxon>Tracheophyta</taxon>
        <taxon>Spermatophyta</taxon>
        <taxon>Magnoliopsida</taxon>
        <taxon>eudicotyledons</taxon>
        <taxon>Gunneridae</taxon>
        <taxon>Pentapetalae</taxon>
        <taxon>rosids</taxon>
        <taxon>fabids</taxon>
        <taxon>Oxalidales</taxon>
        <taxon>Cephalotaceae</taxon>
        <taxon>Cephalotus</taxon>
    </lineage>
</organism>
<sequence>IALRGRSKSSHINENEIPLDFKDPKFSDWQASDNLVMSWIFNSMDTQIYEIFAYSETAKALWTSLKEMHGQSENASRVFELQQELSHMEQVTGQFFTDHLWNMKRKWDELRQYRPSAPTIDIYIFNVKSSYFQLLASLRPEYEDLRRQILMSTNLPSFASVCATIHCEEARQRVMHSNPKSGGEVLKVLSTQRGGKTRSGSHYYCDHCVREGHSKERCWVLNPHLRPNK</sequence>
<evidence type="ECO:0000313" key="2">
    <source>
        <dbReference type="Proteomes" id="UP000187406"/>
    </source>
</evidence>
<comment type="caution">
    <text evidence="1">The sequence shown here is derived from an EMBL/GenBank/DDBJ whole genome shotgun (WGS) entry which is preliminary data.</text>
</comment>
<proteinExistence type="predicted"/>